<dbReference type="Proteomes" id="UP001165205">
    <property type="component" value="Unassembled WGS sequence"/>
</dbReference>
<gene>
    <name evidence="2" type="ORF">Aory04_001060800</name>
</gene>
<proteinExistence type="predicted"/>
<feature type="compositionally biased region" description="Basic and acidic residues" evidence="1">
    <location>
        <begin position="1"/>
        <end position="23"/>
    </location>
</feature>
<reference evidence="2" key="1">
    <citation type="submission" date="2023-04" db="EMBL/GenBank/DDBJ databases">
        <title>Aspergillus oryzae NBRC 4228.</title>
        <authorList>
            <person name="Ichikawa N."/>
            <person name="Sato H."/>
            <person name="Tonouchi N."/>
        </authorList>
    </citation>
    <scope>NUCLEOTIDE SEQUENCE</scope>
    <source>
        <strain evidence="2">NBRC 4228</strain>
    </source>
</reference>
<dbReference type="AlphaFoldDB" id="A0AAN4YU90"/>
<protein>
    <submittedName>
        <fullName evidence="2">Unnamed protein product</fullName>
    </submittedName>
</protein>
<comment type="caution">
    <text evidence="2">The sequence shown here is derived from an EMBL/GenBank/DDBJ whole genome shotgun (WGS) entry which is preliminary data.</text>
</comment>
<sequence>MSAELKDRCRDMKQNGVHDDHDQCPSQYLATVDDEMQARPEDHGLAGDHAPPAYNLECDREITGEDFKNEQRIAQCKGNDADRGYDQAPKIASRISFKGCETQDDKFDRITPCDGDERRHDTFQSNLATGLAAKGIIVTGL</sequence>
<feature type="region of interest" description="Disordered" evidence="1">
    <location>
        <begin position="1"/>
        <end position="24"/>
    </location>
</feature>
<evidence type="ECO:0000313" key="2">
    <source>
        <dbReference type="EMBL" id="GMG35393.1"/>
    </source>
</evidence>
<evidence type="ECO:0000313" key="3">
    <source>
        <dbReference type="Proteomes" id="UP001165205"/>
    </source>
</evidence>
<evidence type="ECO:0000256" key="1">
    <source>
        <dbReference type="SAM" id="MobiDB-lite"/>
    </source>
</evidence>
<name>A0AAN4YU90_ASPOZ</name>
<accession>A0AAN4YU90</accession>
<dbReference type="EMBL" id="BSYA01000166">
    <property type="protein sequence ID" value="GMG35393.1"/>
    <property type="molecule type" value="Genomic_DNA"/>
</dbReference>
<organism evidence="2 3">
    <name type="scientific">Aspergillus oryzae</name>
    <name type="common">Yellow koji mold</name>
    <dbReference type="NCBI Taxonomy" id="5062"/>
    <lineage>
        <taxon>Eukaryota</taxon>
        <taxon>Fungi</taxon>
        <taxon>Dikarya</taxon>
        <taxon>Ascomycota</taxon>
        <taxon>Pezizomycotina</taxon>
        <taxon>Eurotiomycetes</taxon>
        <taxon>Eurotiomycetidae</taxon>
        <taxon>Eurotiales</taxon>
        <taxon>Aspergillaceae</taxon>
        <taxon>Aspergillus</taxon>
        <taxon>Aspergillus subgen. Circumdati</taxon>
    </lineage>
</organism>